<feature type="domain" description="Metallo-beta-lactamase" evidence="1">
    <location>
        <begin position="29"/>
        <end position="121"/>
    </location>
</feature>
<name>A0A2M9V4E3_BACFG</name>
<evidence type="ECO:0000313" key="2">
    <source>
        <dbReference type="EMBL" id="PJY73560.1"/>
    </source>
</evidence>
<dbReference type="PANTHER" id="PTHR30619">
    <property type="entry name" value="DNA INTERNALIZATION/COMPETENCE PROTEIN COMEC/REC2"/>
    <property type="match status" value="1"/>
</dbReference>
<comment type="caution">
    <text evidence="2">The sequence shown here is derived from an EMBL/GenBank/DDBJ whole genome shotgun (WGS) entry which is preliminary data.</text>
</comment>
<gene>
    <name evidence="2" type="ORF">CQW34_03239</name>
</gene>
<dbReference type="InterPro" id="IPR001279">
    <property type="entry name" value="Metallo-B-lactamas"/>
</dbReference>
<dbReference type="PANTHER" id="PTHR30619:SF1">
    <property type="entry name" value="RECOMBINATION PROTEIN 2"/>
    <property type="match status" value="1"/>
</dbReference>
<dbReference type="InterPro" id="IPR052159">
    <property type="entry name" value="Competence_DNA_uptake"/>
</dbReference>
<dbReference type="RefSeq" id="WP_032568240.1">
    <property type="nucleotide sequence ID" value="NZ_JAQDLP010000015.1"/>
</dbReference>
<sequence length="337" mass="38249">MAAKVTINVLHAHEGDCIFITISDLDKVYNIMVDSGVKSTYQYIDRKRRIQDGPLKCKINEFRGKRQIIDLVILTHVDEDHIGGIVEWIAKDDAALDMMATIWLNNGEKVTIPDYSSLLHSISKGRDLDKLLRDANKNIVNQVVKGRVFEIPHGYITILSPTVVAHNVIVEQWNGEVLNKTPDDYGKPIKELLDYEFGEVDASKTNNSSISILLEVNGRKDLLLGDADVIDVCLALEELGYNKDNPLRCKTVKLAHHGSRNNFSEHFLDLVKADIFIFSSNGNYYGHPDKEVFARIIDKTDAKVYFNYKDRMENIICEQDVKDYPDILNRVLDDLNG</sequence>
<evidence type="ECO:0000259" key="1">
    <source>
        <dbReference type="Pfam" id="PF00753"/>
    </source>
</evidence>
<dbReference type="EMBL" id="PDCW01000025">
    <property type="protein sequence ID" value="PJY73560.1"/>
    <property type="molecule type" value="Genomic_DNA"/>
</dbReference>
<dbReference type="AlphaFoldDB" id="A0A2M9V4E3"/>
<dbReference type="SUPFAM" id="SSF56281">
    <property type="entry name" value="Metallo-hydrolase/oxidoreductase"/>
    <property type="match status" value="1"/>
</dbReference>
<organism evidence="2 3">
    <name type="scientific">Bacteroides fragilis</name>
    <dbReference type="NCBI Taxonomy" id="817"/>
    <lineage>
        <taxon>Bacteria</taxon>
        <taxon>Pseudomonadati</taxon>
        <taxon>Bacteroidota</taxon>
        <taxon>Bacteroidia</taxon>
        <taxon>Bacteroidales</taxon>
        <taxon>Bacteroidaceae</taxon>
        <taxon>Bacteroides</taxon>
    </lineage>
</organism>
<proteinExistence type="predicted"/>
<dbReference type="Gene3D" id="3.60.15.10">
    <property type="entry name" value="Ribonuclease Z/Hydroxyacylglutathione hydrolase-like"/>
    <property type="match status" value="1"/>
</dbReference>
<evidence type="ECO:0000313" key="3">
    <source>
        <dbReference type="Proteomes" id="UP000231846"/>
    </source>
</evidence>
<reference evidence="2 3" key="1">
    <citation type="journal article" date="2017" name="MBio">
        <title>Gut Symbiont Bacteroides fragilis Secretes a Eukaryotic-Like Ubiquitin Protein That Mediates Intraspecies Antagonism.</title>
        <authorList>
            <person name="Chatzidaki-Livanis M."/>
            <person name="Coyne M.J."/>
            <person name="Roelofs K.G."/>
            <person name="Gentyala R.R."/>
            <person name="Caldwell J.M."/>
            <person name="Comstock L.E."/>
        </authorList>
    </citation>
    <scope>NUCLEOTIDE SEQUENCE [LARGE SCALE GENOMIC DNA]</scope>
    <source>
        <strain evidence="2 3">12905</strain>
    </source>
</reference>
<dbReference type="Proteomes" id="UP000231846">
    <property type="component" value="Unassembled WGS sequence"/>
</dbReference>
<dbReference type="InterPro" id="IPR036866">
    <property type="entry name" value="RibonucZ/Hydroxyglut_hydro"/>
</dbReference>
<dbReference type="Pfam" id="PF00753">
    <property type="entry name" value="Lactamase_B"/>
    <property type="match status" value="1"/>
</dbReference>
<accession>A0A2M9V4E3</accession>
<protein>
    <submittedName>
        <fullName evidence="2">DNA internalization-related competence protein ComEC/Rec2</fullName>
    </submittedName>
</protein>